<dbReference type="InterPro" id="IPR003892">
    <property type="entry name" value="CUE"/>
</dbReference>
<dbReference type="GO" id="GO:0043130">
    <property type="term" value="F:ubiquitin binding"/>
    <property type="evidence" value="ECO:0007669"/>
    <property type="project" value="InterPro"/>
</dbReference>
<reference evidence="3" key="2">
    <citation type="journal article" date="2007" name="Science">
        <title>Draft genome sequence of the sexually transmitted pathogen Trichomonas vaginalis.</title>
        <authorList>
            <person name="Carlton J.M."/>
            <person name="Hirt R.P."/>
            <person name="Silva J.C."/>
            <person name="Delcher A.L."/>
            <person name="Schatz M."/>
            <person name="Zhao Q."/>
            <person name="Wortman J.R."/>
            <person name="Bidwell S.L."/>
            <person name="Alsmark U.C.M."/>
            <person name="Besteiro S."/>
            <person name="Sicheritz-Ponten T."/>
            <person name="Noel C.J."/>
            <person name="Dacks J.B."/>
            <person name="Foster P.G."/>
            <person name="Simillion C."/>
            <person name="Van de Peer Y."/>
            <person name="Miranda-Saavedra D."/>
            <person name="Barton G.J."/>
            <person name="Westrop G.D."/>
            <person name="Mueller S."/>
            <person name="Dessi D."/>
            <person name="Fiori P.L."/>
            <person name="Ren Q."/>
            <person name="Paulsen I."/>
            <person name="Zhang H."/>
            <person name="Bastida-Corcuera F.D."/>
            <person name="Simoes-Barbosa A."/>
            <person name="Brown M.T."/>
            <person name="Hayes R.D."/>
            <person name="Mukherjee M."/>
            <person name="Okumura C.Y."/>
            <person name="Schneider R."/>
            <person name="Smith A.J."/>
            <person name="Vanacova S."/>
            <person name="Villalvazo M."/>
            <person name="Haas B.J."/>
            <person name="Pertea M."/>
            <person name="Feldblyum T.V."/>
            <person name="Utterback T.R."/>
            <person name="Shu C.L."/>
            <person name="Osoegawa K."/>
            <person name="de Jong P.J."/>
            <person name="Hrdy I."/>
            <person name="Horvathova L."/>
            <person name="Zubacova Z."/>
            <person name="Dolezal P."/>
            <person name="Malik S.B."/>
            <person name="Logsdon J.M. Jr."/>
            <person name="Henze K."/>
            <person name="Gupta A."/>
            <person name="Wang C.C."/>
            <person name="Dunne R.L."/>
            <person name="Upcroft J.A."/>
            <person name="Upcroft P."/>
            <person name="White O."/>
            <person name="Salzberg S.L."/>
            <person name="Tang P."/>
            <person name="Chiu C.-H."/>
            <person name="Lee Y.-S."/>
            <person name="Embley T.M."/>
            <person name="Coombs G.H."/>
            <person name="Mottram J.C."/>
            <person name="Tachezy J."/>
            <person name="Fraser-Liggett C.M."/>
            <person name="Johnson P.J."/>
        </authorList>
    </citation>
    <scope>NUCLEOTIDE SEQUENCE [LARGE SCALE GENOMIC DNA]</scope>
    <source>
        <strain evidence="3">G3</strain>
    </source>
</reference>
<protein>
    <recommendedName>
        <fullName evidence="2">CUE domain-containing protein</fullName>
    </recommendedName>
</protein>
<dbReference type="SUPFAM" id="SSF46934">
    <property type="entry name" value="UBA-like"/>
    <property type="match status" value="1"/>
</dbReference>
<feature type="compositionally biased region" description="Low complexity" evidence="1">
    <location>
        <begin position="56"/>
        <end position="70"/>
    </location>
</feature>
<dbReference type="OrthoDB" id="9942608at2759"/>
<dbReference type="CDD" id="cd14279">
    <property type="entry name" value="CUE"/>
    <property type="match status" value="1"/>
</dbReference>
<dbReference type="PANTHER" id="PTHR13467:SF3">
    <property type="entry name" value="CUE DOMAIN-CONTAINING PROTEIN 1"/>
    <property type="match status" value="1"/>
</dbReference>
<keyword evidence="4" id="KW-1185">Reference proteome</keyword>
<name>A2E241_TRIV3</name>
<dbReference type="Pfam" id="PF02845">
    <property type="entry name" value="CUE"/>
    <property type="match status" value="1"/>
</dbReference>
<evidence type="ECO:0000313" key="4">
    <source>
        <dbReference type="Proteomes" id="UP000001542"/>
    </source>
</evidence>
<dbReference type="RefSeq" id="XP_001325478.1">
    <property type="nucleotide sequence ID" value="XM_001325443.1"/>
</dbReference>
<dbReference type="SMR" id="A2E241"/>
<dbReference type="AlphaFoldDB" id="A2E241"/>
<evidence type="ECO:0000313" key="3">
    <source>
        <dbReference type="EMBL" id="EAY13255.1"/>
    </source>
</evidence>
<dbReference type="EMBL" id="DS113288">
    <property type="protein sequence ID" value="EAY13255.1"/>
    <property type="molecule type" value="Genomic_DNA"/>
</dbReference>
<dbReference type="Proteomes" id="UP000001542">
    <property type="component" value="Unassembled WGS sequence"/>
</dbReference>
<feature type="region of interest" description="Disordered" evidence="1">
    <location>
        <begin position="38"/>
        <end position="96"/>
    </location>
</feature>
<dbReference type="InterPro" id="IPR040192">
    <property type="entry name" value="CUEDC1"/>
</dbReference>
<evidence type="ECO:0000256" key="1">
    <source>
        <dbReference type="SAM" id="MobiDB-lite"/>
    </source>
</evidence>
<dbReference type="InterPro" id="IPR009060">
    <property type="entry name" value="UBA-like_sf"/>
</dbReference>
<dbReference type="PROSITE" id="PS51140">
    <property type="entry name" value="CUE"/>
    <property type="match status" value="1"/>
</dbReference>
<sequence>MSASASKVNSIAEIFPNHRRDTIEALLKELDGDVDATIAILLDTPENTPPPPESSKPPSHASAKSSSTTSTHHHHTGSHTAAKPAQSHHSSRKQSHVPKLDHIFDDDFLRWPDDAEVVRVSHDGRTSPYPDDITSTVDLPVSTDSVSNADSTALGADTAYQTSGTIPVYPKSGSQYAEQEDYLLPSIGVDANLIPGVDADSKQTASWWDNFKARFSKKKGNHYQSLN</sequence>
<dbReference type="VEuPathDB" id="TrichDB:TVAGG3_1048930"/>
<gene>
    <name evidence="3" type="ORF">TVAG_463890</name>
</gene>
<accession>A2E241</accession>
<dbReference type="InParanoid" id="A2E241"/>
<dbReference type="KEGG" id="tva:4771231"/>
<dbReference type="PANTHER" id="PTHR13467">
    <property type="entry name" value="CUE DOMAIN CONTAINING PROTEIN 1"/>
    <property type="match status" value="1"/>
</dbReference>
<dbReference type="Gene3D" id="1.10.8.10">
    <property type="entry name" value="DNA helicase RuvA subunit, C-terminal domain"/>
    <property type="match status" value="1"/>
</dbReference>
<reference evidence="3" key="1">
    <citation type="submission" date="2006-10" db="EMBL/GenBank/DDBJ databases">
        <authorList>
            <person name="Amadeo P."/>
            <person name="Zhao Q."/>
            <person name="Wortman J."/>
            <person name="Fraser-Liggett C."/>
            <person name="Carlton J."/>
        </authorList>
    </citation>
    <scope>NUCLEOTIDE SEQUENCE</scope>
    <source>
        <strain evidence="3">G3</strain>
    </source>
</reference>
<organism evidence="3 4">
    <name type="scientific">Trichomonas vaginalis (strain ATCC PRA-98 / G3)</name>
    <dbReference type="NCBI Taxonomy" id="412133"/>
    <lineage>
        <taxon>Eukaryota</taxon>
        <taxon>Metamonada</taxon>
        <taxon>Parabasalia</taxon>
        <taxon>Trichomonadida</taxon>
        <taxon>Trichomonadidae</taxon>
        <taxon>Trichomonas</taxon>
    </lineage>
</organism>
<feature type="domain" description="CUE" evidence="2">
    <location>
        <begin position="3"/>
        <end position="48"/>
    </location>
</feature>
<proteinExistence type="predicted"/>
<dbReference type="VEuPathDB" id="TrichDB:TVAG_463890"/>
<evidence type="ECO:0000259" key="2">
    <source>
        <dbReference type="PROSITE" id="PS51140"/>
    </source>
</evidence>